<dbReference type="EMBL" id="X97918">
    <property type="protein sequence ID" value="CAA66516.1"/>
    <property type="molecule type" value="Genomic_DNA"/>
</dbReference>
<evidence type="ECO:0000313" key="3">
    <source>
        <dbReference type="EMBL" id="CAA66516.1"/>
    </source>
</evidence>
<organismHost>
    <name type="scientific">Bacillus subtilis</name>
    <dbReference type="NCBI Taxonomy" id="1423"/>
</organismHost>
<sequence length="68" mass="7351">MNIEFEHALIAVCVILAAVLIFGEMWVYHDCEKSGGKMEGTGSYSTVIAPAGNGVFVPITSEETECRK</sequence>
<keyword evidence="1" id="KW-0472">Membrane</keyword>
<dbReference type="KEGG" id="vg:955353"/>
<dbReference type="EMBL" id="X65941">
    <property type="protein sequence ID" value="CAA46757.1"/>
    <property type="molecule type" value="Genomic_DNA"/>
</dbReference>
<dbReference type="Proteomes" id="UP000002559">
    <property type="component" value="Segment"/>
</dbReference>
<dbReference type="PIR" id="JN0744">
    <property type="entry name" value="JN0744"/>
</dbReference>
<accession>Q38083</accession>
<keyword evidence="1" id="KW-1133">Transmembrane helix</keyword>
<evidence type="ECO:0000256" key="1">
    <source>
        <dbReference type="SAM" id="Phobius"/>
    </source>
</evidence>
<reference evidence="3" key="3">
    <citation type="submission" date="2006-07" db="EMBL/GenBank/DDBJ databases">
        <title>.</title>
        <authorList>
            <person name="Alonso J.C."/>
            <person name="Auzat I."/>
        </authorList>
    </citation>
    <scope>NUCLEOTIDE SEQUENCE</scope>
</reference>
<evidence type="ECO:0000313" key="4">
    <source>
        <dbReference type="Proteomes" id="UP000002559"/>
    </source>
</evidence>
<proteinExistence type="predicted"/>
<keyword evidence="4" id="KW-1185">Reference proteome</keyword>
<reference evidence="3" key="4">
    <citation type="submission" date="2006-07" db="EMBL/GenBank/DDBJ databases">
        <title>Analysis of the complete nucleotide sequence and functional organization of Bacillus subtilis bacteriophage SPP1.</title>
        <authorList>
            <person name="Alonso J.C."/>
            <person name="Luder G."/>
            <person name="Stiege A.C."/>
            <person name="Chai S."/>
            <person name="Weise F."/>
            <person name="Trautner T.A."/>
        </authorList>
    </citation>
    <scope>NUCLEOTIDE SEQUENCE</scope>
</reference>
<feature type="transmembrane region" description="Helical" evidence="1">
    <location>
        <begin position="6"/>
        <end position="28"/>
    </location>
</feature>
<dbReference type="RefSeq" id="NP_690753.1">
    <property type="nucleotide sequence ID" value="NC_004166.2"/>
</dbReference>
<reference evidence="2" key="1">
    <citation type="journal article" date="1993" name="Gene">
        <title>Sequence analysis of the left end of the Bacillus subtilis bacteriophage SPP1 genome.</title>
        <authorList>
            <person name="Chai S."/>
            <person name="Szepan U."/>
            <person name="Luder G."/>
            <person name="Trautner T.A."/>
            <person name="Alonso J.C."/>
        </authorList>
    </citation>
    <scope>NUCLEOTIDE SEQUENCE</scope>
</reference>
<protein>
    <submittedName>
        <fullName evidence="3">Bacteriophage SPP1 complete nucleotide sequence</fullName>
    </submittedName>
    <submittedName>
        <fullName evidence="2">Orf53</fullName>
    </submittedName>
</protein>
<name>Q38083_BPSPP</name>
<dbReference type="GeneID" id="955353"/>
<evidence type="ECO:0000313" key="2">
    <source>
        <dbReference type="EMBL" id="CAA46757.1"/>
    </source>
</evidence>
<keyword evidence="1" id="KW-0812">Transmembrane</keyword>
<organism evidence="2">
    <name type="scientific">Bacillus phage SPP1</name>
    <name type="common">Bacteriophage SPP1</name>
    <dbReference type="NCBI Taxonomy" id="10724"/>
    <lineage>
        <taxon>Viruses</taxon>
        <taxon>Duplodnaviria</taxon>
        <taxon>Heunggongvirae</taxon>
        <taxon>Uroviricota</taxon>
        <taxon>Caudoviricetes</taxon>
        <taxon>Trautnerviridae</taxon>
        <taxon>Polsinellivirinae</taxon>
        <taxon>Rivavirus</taxon>
        <taxon>Rivavirus SPP1</taxon>
    </lineage>
</organism>
<reference evidence="4" key="2">
    <citation type="journal article" date="1997" name="Gene">
        <title>The complete nucleotide sequence and functional organization of Bacillus subtilis bacteriophage SPP1.</title>
        <authorList>
            <person name="Alonso J.C."/>
            <person name="Luder G."/>
            <person name="Stiege A.C."/>
            <person name="Chai S."/>
            <person name="Weise F."/>
            <person name="Trautner T.A."/>
        </authorList>
    </citation>
    <scope>NUCLEOTIDE SEQUENCE [LARGE SCALE GENOMIC DNA]</scope>
</reference>